<reference evidence="2 3" key="1">
    <citation type="submission" date="2022-01" db="EMBL/GenBank/DDBJ databases">
        <title>A chromosomal length assembly of Cordylochernes scorpioides.</title>
        <authorList>
            <person name="Zeh D."/>
            <person name="Zeh J."/>
        </authorList>
    </citation>
    <scope>NUCLEOTIDE SEQUENCE [LARGE SCALE GENOMIC DNA]</scope>
    <source>
        <strain evidence="2">IN4F17</strain>
        <tissue evidence="2">Whole Body</tissue>
    </source>
</reference>
<feature type="compositionally biased region" description="Basic and acidic residues" evidence="1">
    <location>
        <begin position="40"/>
        <end position="50"/>
    </location>
</feature>
<evidence type="ECO:0000313" key="2">
    <source>
        <dbReference type="EMBL" id="UYV80024.1"/>
    </source>
</evidence>
<keyword evidence="3" id="KW-1185">Reference proteome</keyword>
<gene>
    <name evidence="2" type="ORF">LAZ67_18001454</name>
</gene>
<dbReference type="InterPro" id="IPR052709">
    <property type="entry name" value="Transposase-MT_Hybrid"/>
</dbReference>
<dbReference type="InterPro" id="IPR036397">
    <property type="entry name" value="RNaseH_sf"/>
</dbReference>
<organism evidence="2 3">
    <name type="scientific">Cordylochernes scorpioides</name>
    <dbReference type="NCBI Taxonomy" id="51811"/>
    <lineage>
        <taxon>Eukaryota</taxon>
        <taxon>Metazoa</taxon>
        <taxon>Ecdysozoa</taxon>
        <taxon>Arthropoda</taxon>
        <taxon>Chelicerata</taxon>
        <taxon>Arachnida</taxon>
        <taxon>Pseudoscorpiones</taxon>
        <taxon>Cheliferoidea</taxon>
        <taxon>Chernetidae</taxon>
        <taxon>Cordylochernes</taxon>
    </lineage>
</organism>
<sequence length="66" mass="7604">MTAQALLKRYEEEGDHFNDQIVTGDESWCYHYAPSTKRASMEWKRGDSPRPKKIRSQCSAGKVLLT</sequence>
<dbReference type="Gene3D" id="3.30.420.10">
    <property type="entry name" value="Ribonuclease H-like superfamily/Ribonuclease H"/>
    <property type="match status" value="1"/>
</dbReference>
<name>A0ABY6LFS3_9ARAC</name>
<evidence type="ECO:0000256" key="1">
    <source>
        <dbReference type="SAM" id="MobiDB-lite"/>
    </source>
</evidence>
<dbReference type="EMBL" id="CP092880">
    <property type="protein sequence ID" value="UYV80024.1"/>
    <property type="molecule type" value="Genomic_DNA"/>
</dbReference>
<dbReference type="PANTHER" id="PTHR46060:SF1">
    <property type="entry name" value="MARINER MOS1 TRANSPOSASE-LIKE PROTEIN"/>
    <property type="match status" value="1"/>
</dbReference>
<dbReference type="Proteomes" id="UP001235939">
    <property type="component" value="Chromosome 18"/>
</dbReference>
<feature type="region of interest" description="Disordered" evidence="1">
    <location>
        <begin position="40"/>
        <end position="66"/>
    </location>
</feature>
<accession>A0ABY6LFS3</accession>
<protein>
    <submittedName>
        <fullName evidence="2">Uncharacterized protein</fullName>
    </submittedName>
</protein>
<evidence type="ECO:0000313" key="3">
    <source>
        <dbReference type="Proteomes" id="UP001235939"/>
    </source>
</evidence>
<dbReference type="PANTHER" id="PTHR46060">
    <property type="entry name" value="MARINER MOS1 TRANSPOSASE-LIKE PROTEIN"/>
    <property type="match status" value="1"/>
</dbReference>
<proteinExistence type="predicted"/>